<sequence>MSSPFSFTGRGVSFDEDLSLNPLFARSNEQTALPQFQLPTDEMLPGTAYQIVHDAAMLDGNARLNLATFVGTWMDDQADRLYRESFDKNMIDKDEYPHTAAIETRCWMMLADLWHAPEPESALGTSTVGSSEAAMLAGLAFKRRWQLRRRAAGKSTAAPNLVMSSAVQVCWEKFCNYFEVEPRYVPISDEHRELDGHDLDRYVDENTIGVVAIMGVTYTGAYEPVGEIAAALDRIAAATGVDVPIHVDAASGGMVAPFTRPDLAWDFRIERVASINTSGHKYGLVYPGLGWVVWRDRSAVPEELIFSVSYLGGDMPTMTLNFSRPGAQVLLQYYLFLRLGHSGYTRVQQSCLDVAQHLADGIGALDCFELWSDRMDIPAFAWQLAPGYTDRWNLHHLSERLRIHGWQVPAYPMPDNLTDVTVQRVVVRNGFSRELADALLRDIQTEVTYLEKLTAPMPPAHRAHSYHH</sequence>
<proteinExistence type="inferred from homology"/>
<comment type="cofactor">
    <cofactor evidence="1 7">
        <name>pyridoxal 5'-phosphate</name>
        <dbReference type="ChEBI" id="CHEBI:597326"/>
    </cofactor>
</comment>
<dbReference type="PANTHER" id="PTHR43321">
    <property type="entry name" value="GLUTAMATE DECARBOXYLASE"/>
    <property type="match status" value="1"/>
</dbReference>
<dbReference type="InterPro" id="IPR002129">
    <property type="entry name" value="PyrdxlP-dep_de-COase"/>
</dbReference>
<dbReference type="GO" id="GO:0004351">
    <property type="term" value="F:glutamate decarboxylase activity"/>
    <property type="evidence" value="ECO:0007669"/>
    <property type="project" value="UniProtKB-EC"/>
</dbReference>
<evidence type="ECO:0000256" key="6">
    <source>
        <dbReference type="ARBA" id="ARBA00048868"/>
    </source>
</evidence>
<comment type="catalytic activity">
    <reaction evidence="6 8">
        <text>L-glutamate + H(+) = 4-aminobutanoate + CO2</text>
        <dbReference type="Rhea" id="RHEA:17785"/>
        <dbReference type="ChEBI" id="CHEBI:15378"/>
        <dbReference type="ChEBI" id="CHEBI:16526"/>
        <dbReference type="ChEBI" id="CHEBI:29985"/>
        <dbReference type="ChEBI" id="CHEBI:59888"/>
        <dbReference type="EC" id="4.1.1.15"/>
    </reaction>
</comment>
<dbReference type="InterPro" id="IPR015421">
    <property type="entry name" value="PyrdxlP-dep_Trfase_major"/>
</dbReference>
<dbReference type="InterPro" id="IPR015424">
    <property type="entry name" value="PyrdxlP-dep_Trfase"/>
</dbReference>
<gene>
    <name evidence="9" type="ORF">KV203_11760</name>
</gene>
<keyword evidence="8" id="KW-0210">Decarboxylase</keyword>
<comment type="similarity">
    <text evidence="2 7">Belongs to the group II decarboxylase family.</text>
</comment>
<dbReference type="Gene3D" id="3.90.1150.160">
    <property type="match status" value="1"/>
</dbReference>
<dbReference type="InterPro" id="IPR010107">
    <property type="entry name" value="Glutamate_decarboxylase"/>
</dbReference>
<evidence type="ECO:0000256" key="3">
    <source>
        <dbReference type="ARBA" id="ARBA00012421"/>
    </source>
</evidence>
<dbReference type="RefSeq" id="WP_066470843.1">
    <property type="nucleotide sequence ID" value="NZ_CBCRUZ010000022.1"/>
</dbReference>
<dbReference type="EC" id="4.1.1.15" evidence="3 8"/>
<organism evidence="9 10">
    <name type="scientific">Skermania pinensis</name>
    <dbReference type="NCBI Taxonomy" id="39122"/>
    <lineage>
        <taxon>Bacteria</taxon>
        <taxon>Bacillati</taxon>
        <taxon>Actinomycetota</taxon>
        <taxon>Actinomycetes</taxon>
        <taxon>Mycobacteriales</taxon>
        <taxon>Gordoniaceae</taxon>
        <taxon>Skermania</taxon>
    </lineage>
</organism>
<evidence type="ECO:0000256" key="7">
    <source>
        <dbReference type="RuleBase" id="RU000382"/>
    </source>
</evidence>
<dbReference type="SUPFAM" id="SSF53383">
    <property type="entry name" value="PLP-dependent transferases"/>
    <property type="match status" value="1"/>
</dbReference>
<dbReference type="PANTHER" id="PTHR43321:SF3">
    <property type="entry name" value="GLUTAMATE DECARBOXYLASE"/>
    <property type="match status" value="1"/>
</dbReference>
<keyword evidence="4 7" id="KW-0663">Pyridoxal phosphate</keyword>
<name>A0ABX8S466_9ACTN</name>
<dbReference type="EMBL" id="CP079105">
    <property type="protein sequence ID" value="QXQ12633.1"/>
    <property type="molecule type" value="Genomic_DNA"/>
</dbReference>
<evidence type="ECO:0000313" key="10">
    <source>
        <dbReference type="Proteomes" id="UP000887023"/>
    </source>
</evidence>
<keyword evidence="5 7" id="KW-0456">Lyase</keyword>
<dbReference type="NCBIfam" id="TIGR01788">
    <property type="entry name" value="Glu-decarb-GAD"/>
    <property type="match status" value="1"/>
</dbReference>
<evidence type="ECO:0000256" key="2">
    <source>
        <dbReference type="ARBA" id="ARBA00009533"/>
    </source>
</evidence>
<dbReference type="Pfam" id="PF00282">
    <property type="entry name" value="Pyridoxal_deC"/>
    <property type="match status" value="1"/>
</dbReference>
<reference evidence="9" key="1">
    <citation type="submission" date="2021-07" db="EMBL/GenBank/DDBJ databases">
        <title>Candidatus Kaistella beijingensis sp. nov. isolated from a municipal wastewater treatment plant is involved in sludge foaming.</title>
        <authorList>
            <person name="Song Y."/>
            <person name="Liu S.-J."/>
        </authorList>
    </citation>
    <scope>NUCLEOTIDE SEQUENCE</scope>
    <source>
        <strain evidence="9">DSM 43998</strain>
    </source>
</reference>
<protein>
    <recommendedName>
        <fullName evidence="3 8">Glutamate decarboxylase</fullName>
        <ecNumber evidence="3 8">4.1.1.15</ecNumber>
    </recommendedName>
</protein>
<evidence type="ECO:0000256" key="8">
    <source>
        <dbReference type="RuleBase" id="RU361171"/>
    </source>
</evidence>
<evidence type="ECO:0000313" key="9">
    <source>
        <dbReference type="EMBL" id="QXQ12633.1"/>
    </source>
</evidence>
<dbReference type="Gene3D" id="3.40.640.10">
    <property type="entry name" value="Type I PLP-dependent aspartate aminotransferase-like (Major domain)"/>
    <property type="match status" value="1"/>
</dbReference>
<evidence type="ECO:0000256" key="4">
    <source>
        <dbReference type="ARBA" id="ARBA00022898"/>
    </source>
</evidence>
<dbReference type="Gene3D" id="4.10.280.50">
    <property type="match status" value="1"/>
</dbReference>
<dbReference type="Proteomes" id="UP000887023">
    <property type="component" value="Chromosome"/>
</dbReference>
<accession>A0ABX8S466</accession>
<evidence type="ECO:0000256" key="1">
    <source>
        <dbReference type="ARBA" id="ARBA00001933"/>
    </source>
</evidence>
<keyword evidence="10" id="KW-1185">Reference proteome</keyword>
<evidence type="ECO:0000256" key="5">
    <source>
        <dbReference type="ARBA" id="ARBA00023239"/>
    </source>
</evidence>